<dbReference type="PANTHER" id="PTHR16798">
    <property type="entry name" value="FANCONI ANEMIA GROUP C PROTEIN FANCC"/>
    <property type="match status" value="1"/>
</dbReference>
<evidence type="ECO:0000313" key="2">
    <source>
        <dbReference type="Proteomes" id="UP001148018"/>
    </source>
</evidence>
<dbReference type="AlphaFoldDB" id="A0A9Q0IMT3"/>
<evidence type="ECO:0000313" key="1">
    <source>
        <dbReference type="EMBL" id="KAJ3603778.1"/>
    </source>
</evidence>
<name>A0A9Q0IMT3_9TELE</name>
<dbReference type="InterPro" id="IPR000686">
    <property type="entry name" value="FANCC"/>
</dbReference>
<dbReference type="GO" id="GO:0006289">
    <property type="term" value="P:nucleotide-excision repair"/>
    <property type="evidence" value="ECO:0007669"/>
    <property type="project" value="TreeGrafter"/>
</dbReference>
<proteinExistence type="predicted"/>
<dbReference type="Pfam" id="PF02106">
    <property type="entry name" value="Fanconi_C"/>
    <property type="match status" value="1"/>
</dbReference>
<dbReference type="OrthoDB" id="10046159at2759"/>
<accession>A0A9Q0IMT3</accession>
<gene>
    <name evidence="1" type="ORF">NHX12_028519</name>
</gene>
<dbReference type="GO" id="GO:0034599">
    <property type="term" value="P:cellular response to oxidative stress"/>
    <property type="evidence" value="ECO:0007669"/>
    <property type="project" value="TreeGrafter"/>
</dbReference>
<dbReference type="Proteomes" id="UP001148018">
    <property type="component" value="Unassembled WGS sequence"/>
</dbReference>
<organism evidence="1 2">
    <name type="scientific">Muraenolepis orangiensis</name>
    <name type="common">Patagonian moray cod</name>
    <dbReference type="NCBI Taxonomy" id="630683"/>
    <lineage>
        <taxon>Eukaryota</taxon>
        <taxon>Metazoa</taxon>
        <taxon>Chordata</taxon>
        <taxon>Craniata</taxon>
        <taxon>Vertebrata</taxon>
        <taxon>Euteleostomi</taxon>
        <taxon>Actinopterygii</taxon>
        <taxon>Neopterygii</taxon>
        <taxon>Teleostei</taxon>
        <taxon>Neoteleostei</taxon>
        <taxon>Acanthomorphata</taxon>
        <taxon>Zeiogadaria</taxon>
        <taxon>Gadariae</taxon>
        <taxon>Gadiformes</taxon>
        <taxon>Muraenolepidoidei</taxon>
        <taxon>Muraenolepididae</taxon>
        <taxon>Muraenolepis</taxon>
    </lineage>
</organism>
<dbReference type="PANTHER" id="PTHR16798:SF0">
    <property type="entry name" value="FANCONI ANEMIA GROUP C PROTEIN"/>
    <property type="match status" value="1"/>
</dbReference>
<evidence type="ECO:0008006" key="3">
    <source>
        <dbReference type="Google" id="ProtNLM"/>
    </source>
</evidence>
<reference evidence="1" key="1">
    <citation type="submission" date="2022-07" db="EMBL/GenBank/DDBJ databases">
        <title>Chromosome-level genome of Muraenolepis orangiensis.</title>
        <authorList>
            <person name="Kim J."/>
        </authorList>
    </citation>
    <scope>NUCLEOTIDE SEQUENCE</scope>
    <source>
        <strain evidence="1">KU_S4_2022</strain>
        <tissue evidence="1">Muscle</tissue>
    </source>
</reference>
<sequence>MSLPGPDPLVVVPLVDAQEVQFWMEMAVGGVAASPETQRDTCRHLGRLRDLLQVLLTHMNNTSSTTEAMHRLPFLGQLLGRLCWTPHVTADAVCRRLLLESMWSLYSEEPSSPVEMKANHWIRSVLCQLSTEDEDPVTQILVQHATVPPKHYHLNVLRKLVSLLSEKMGRSCSSLSKPSQRCSCDTLLAVSETYIPLVTCPEAAPLIGAMLERTATCVRATLSQDFLDAVSAAYLRNGLCLEDEAVVSLWCHSLPSLEEAVMSQLDSLLSGSRPTLRITEQQLAGCLLPRACARHAPLFLIVNDIFRFLLQRVEGHQPLRSVVHSFTRCFLREVARLQPQERAPMKAFFPNTPRQLLQPLLVPPTEMPPEAWADHLTWIVQSLQRLTEEEEESDEDTGTRGQRVVFEAWLLLVQCAHWVEVAVQLLVSPGPGDREAGGVRELWSRSRTLLADPSPLATSEPLRSLAELLVSLGAKPRPLAPGLALGILVNAAVLSGEPIARATEVVCTVVRRCGLVTEEALCVLSSSADLLGLQGAEGRLSSGDPDRGQRLRTRALQEALTHADMMDTC</sequence>
<keyword evidence="2" id="KW-1185">Reference proteome</keyword>
<comment type="caution">
    <text evidence="1">The sequence shown here is derived from an EMBL/GenBank/DDBJ whole genome shotgun (WGS) entry which is preliminary data.</text>
</comment>
<protein>
    <recommendedName>
        <fullName evidence="3">FA complementation group C</fullName>
    </recommendedName>
</protein>
<dbReference type="EMBL" id="JANIIK010000044">
    <property type="protein sequence ID" value="KAJ3603778.1"/>
    <property type="molecule type" value="Genomic_DNA"/>
</dbReference>
<dbReference type="GO" id="GO:0043240">
    <property type="term" value="C:Fanconi anaemia nuclear complex"/>
    <property type="evidence" value="ECO:0007669"/>
    <property type="project" value="InterPro"/>
</dbReference>
<dbReference type="GO" id="GO:0036297">
    <property type="term" value="P:interstrand cross-link repair"/>
    <property type="evidence" value="ECO:0007669"/>
    <property type="project" value="InterPro"/>
</dbReference>